<name>A0AAW9CMT3_BURTH</name>
<protein>
    <submittedName>
        <fullName evidence="1">Uncharacterized protein</fullName>
    </submittedName>
</protein>
<organism evidence="1 2">
    <name type="scientific">Burkholderia thailandensis</name>
    <dbReference type="NCBI Taxonomy" id="57975"/>
    <lineage>
        <taxon>Bacteria</taxon>
        <taxon>Pseudomonadati</taxon>
        <taxon>Pseudomonadota</taxon>
        <taxon>Betaproteobacteria</taxon>
        <taxon>Burkholderiales</taxon>
        <taxon>Burkholderiaceae</taxon>
        <taxon>Burkholderia</taxon>
        <taxon>pseudomallei group</taxon>
    </lineage>
</organism>
<dbReference type="EMBL" id="QXCT01000001">
    <property type="protein sequence ID" value="MDW9252173.1"/>
    <property type="molecule type" value="Genomic_DNA"/>
</dbReference>
<dbReference type="Proteomes" id="UP001272137">
    <property type="component" value="Unassembled WGS sequence"/>
</dbReference>
<accession>A0AAW9CMT3</accession>
<proteinExistence type="predicted"/>
<evidence type="ECO:0000313" key="1">
    <source>
        <dbReference type="EMBL" id="MDW9252173.1"/>
    </source>
</evidence>
<gene>
    <name evidence="1" type="ORF">C7S16_5707</name>
</gene>
<dbReference type="AlphaFoldDB" id="A0AAW9CMT3"/>
<comment type="caution">
    <text evidence="1">The sequence shown here is derived from an EMBL/GenBank/DDBJ whole genome shotgun (WGS) entry which is preliminary data.</text>
</comment>
<sequence length="53" mass="5779">MISDKNHVQRCSGFRDAAFVCPGDCRPGARAPANEILVKFAVDADQSTSRVNR</sequence>
<reference evidence="1" key="1">
    <citation type="submission" date="2018-08" db="EMBL/GenBank/DDBJ databases">
        <title>Identification of Burkholderia cepacia strains that express a Burkholderia pseudomallei-like capsular polysaccharide.</title>
        <authorList>
            <person name="Burtnick M.N."/>
            <person name="Vongsouvath M."/>
            <person name="Newton P."/>
            <person name="Wuthiekanun V."/>
            <person name="Limmathurotsakul D."/>
            <person name="Brett P.J."/>
            <person name="Chantratita N."/>
            <person name="Dance D.A."/>
        </authorList>
    </citation>
    <scope>NUCLEOTIDE SEQUENCE</scope>
    <source>
        <strain evidence="1">SBXCC001</strain>
    </source>
</reference>
<evidence type="ECO:0000313" key="2">
    <source>
        <dbReference type="Proteomes" id="UP001272137"/>
    </source>
</evidence>